<evidence type="ECO:0000313" key="4">
    <source>
        <dbReference type="Proteomes" id="UP000823388"/>
    </source>
</evidence>
<organism evidence="3 4">
    <name type="scientific">Panicum virgatum</name>
    <name type="common">Blackwell switchgrass</name>
    <dbReference type="NCBI Taxonomy" id="38727"/>
    <lineage>
        <taxon>Eukaryota</taxon>
        <taxon>Viridiplantae</taxon>
        <taxon>Streptophyta</taxon>
        <taxon>Embryophyta</taxon>
        <taxon>Tracheophyta</taxon>
        <taxon>Spermatophyta</taxon>
        <taxon>Magnoliopsida</taxon>
        <taxon>Liliopsida</taxon>
        <taxon>Poales</taxon>
        <taxon>Poaceae</taxon>
        <taxon>PACMAD clade</taxon>
        <taxon>Panicoideae</taxon>
        <taxon>Panicodae</taxon>
        <taxon>Paniceae</taxon>
        <taxon>Panicinae</taxon>
        <taxon>Panicum</taxon>
        <taxon>Panicum sect. Hiantes</taxon>
    </lineage>
</organism>
<sequence length="361" mass="40377">MIGAGFANKVTLLFRKHTVKAIFTRRRCHVDSEHNPAVGARSGVEADDRKLSDMEEGKEETDNRKEEVVASQEDTMKDEEALKQTSMEAGEEDQADEEGEALKNEGEAMKNGSREVDGKWKNRITLARDDEITSEQDALSVEDTTTATCDCADRDADMMKFLVHQILKDAFIGVGDSDLKGIIHDSLMQAVKEYHDSASVSSGNSIAPVDMMKLVKEAMTEHQTFSRVLYVLALGTPITLVIARTVRGNDDKCPDNTMIRNSALEMGFSFLAATVCHLYIIIFHFVRTEAPRLSMCFTRLIIALLCTVMSSWILLYTFYIPQALFKAFFWWVIGPFLALNWFLSVPIGCTGCLTEKSMIKV</sequence>
<feature type="region of interest" description="Disordered" evidence="1">
    <location>
        <begin position="34"/>
        <end position="116"/>
    </location>
</feature>
<evidence type="ECO:0000313" key="3">
    <source>
        <dbReference type="EMBL" id="KAG2583334.1"/>
    </source>
</evidence>
<protein>
    <submittedName>
        <fullName evidence="3">Uncharacterized protein</fullName>
    </submittedName>
</protein>
<reference evidence="3 4" key="1">
    <citation type="submission" date="2020-05" db="EMBL/GenBank/DDBJ databases">
        <title>WGS assembly of Panicum virgatum.</title>
        <authorList>
            <person name="Lovell J.T."/>
            <person name="Jenkins J."/>
            <person name="Shu S."/>
            <person name="Juenger T.E."/>
            <person name="Schmutz J."/>
        </authorList>
    </citation>
    <scope>NUCLEOTIDE SEQUENCE [LARGE SCALE GENOMIC DNA]</scope>
    <source>
        <strain evidence="4">cv. AP13</strain>
    </source>
</reference>
<comment type="caution">
    <text evidence="3">The sequence shown here is derived from an EMBL/GenBank/DDBJ whole genome shotgun (WGS) entry which is preliminary data.</text>
</comment>
<keyword evidence="2" id="KW-0812">Transmembrane</keyword>
<feature type="transmembrane region" description="Helical" evidence="2">
    <location>
        <begin position="328"/>
        <end position="353"/>
    </location>
</feature>
<evidence type="ECO:0000256" key="2">
    <source>
        <dbReference type="SAM" id="Phobius"/>
    </source>
</evidence>
<feature type="transmembrane region" description="Helical" evidence="2">
    <location>
        <begin position="297"/>
        <end position="316"/>
    </location>
</feature>
<dbReference type="EMBL" id="CM029047">
    <property type="protein sequence ID" value="KAG2583334.1"/>
    <property type="molecule type" value="Genomic_DNA"/>
</dbReference>
<name>A0A8T0RCY5_PANVG</name>
<keyword evidence="4" id="KW-1185">Reference proteome</keyword>
<keyword evidence="2" id="KW-0472">Membrane</keyword>
<dbReference type="Proteomes" id="UP000823388">
    <property type="component" value="Chromosome 6K"/>
</dbReference>
<feature type="compositionally biased region" description="Basic and acidic residues" evidence="1">
    <location>
        <begin position="100"/>
        <end position="116"/>
    </location>
</feature>
<feature type="transmembrane region" description="Helical" evidence="2">
    <location>
        <begin position="266"/>
        <end position="285"/>
    </location>
</feature>
<gene>
    <name evidence="3" type="ORF">PVAP13_6KG140200</name>
</gene>
<feature type="compositionally biased region" description="Acidic residues" evidence="1">
    <location>
        <begin position="89"/>
        <end position="99"/>
    </location>
</feature>
<proteinExistence type="predicted"/>
<feature type="compositionally biased region" description="Basic and acidic residues" evidence="1">
    <location>
        <begin position="44"/>
        <end position="82"/>
    </location>
</feature>
<evidence type="ECO:0000256" key="1">
    <source>
        <dbReference type="SAM" id="MobiDB-lite"/>
    </source>
</evidence>
<dbReference type="AlphaFoldDB" id="A0A8T0RCY5"/>
<keyword evidence="2" id="KW-1133">Transmembrane helix</keyword>
<feature type="transmembrane region" description="Helical" evidence="2">
    <location>
        <begin position="228"/>
        <end position="246"/>
    </location>
</feature>
<accession>A0A8T0RCY5</accession>